<dbReference type="PANTHER" id="PTHR43876">
    <property type="entry name" value="UBIQUINONE BIOSYNTHESIS MONOOXYGENASE COQ6, MITOCHONDRIAL"/>
    <property type="match status" value="1"/>
</dbReference>
<evidence type="ECO:0000256" key="3">
    <source>
        <dbReference type="ARBA" id="ARBA00005349"/>
    </source>
</evidence>
<dbReference type="OrthoDB" id="9796623at2"/>
<dbReference type="GO" id="GO:0006744">
    <property type="term" value="P:ubiquinone biosynthetic process"/>
    <property type="evidence" value="ECO:0007669"/>
    <property type="project" value="UniProtKB-UniPathway"/>
</dbReference>
<accession>A0A3N4UWG8</accession>
<protein>
    <submittedName>
        <fullName evidence="10">2-octaprenyl-6-methoxyphenol hydroxylase</fullName>
    </submittedName>
</protein>
<gene>
    <name evidence="10" type="ORF">EDD53_1034</name>
</gene>
<evidence type="ECO:0000256" key="2">
    <source>
        <dbReference type="ARBA" id="ARBA00004749"/>
    </source>
</evidence>
<dbReference type="InterPro" id="IPR051205">
    <property type="entry name" value="UbiH/COQ6_monooxygenase"/>
</dbReference>
<keyword evidence="4" id="KW-0285">Flavoprotein</keyword>
<proteinExistence type="inferred from homology"/>
<feature type="transmembrane region" description="Helical" evidence="8">
    <location>
        <begin position="12"/>
        <end position="36"/>
    </location>
</feature>
<evidence type="ECO:0000256" key="8">
    <source>
        <dbReference type="SAM" id="Phobius"/>
    </source>
</evidence>
<comment type="cofactor">
    <cofactor evidence="1">
        <name>FAD</name>
        <dbReference type="ChEBI" id="CHEBI:57692"/>
    </cofactor>
</comment>
<evidence type="ECO:0000256" key="1">
    <source>
        <dbReference type="ARBA" id="ARBA00001974"/>
    </source>
</evidence>
<keyword evidence="8" id="KW-0472">Membrane</keyword>
<dbReference type="InterPro" id="IPR036188">
    <property type="entry name" value="FAD/NAD-bd_sf"/>
</dbReference>
<dbReference type="NCBIfam" id="TIGR01988">
    <property type="entry name" value="Ubi-OHases"/>
    <property type="match status" value="1"/>
</dbReference>
<feature type="domain" description="FAD-binding" evidence="9">
    <location>
        <begin position="13"/>
        <end position="358"/>
    </location>
</feature>
<dbReference type="UniPathway" id="UPA00232"/>
<comment type="pathway">
    <text evidence="2">Cofactor biosynthesis; ubiquinone biosynthesis.</text>
</comment>
<keyword evidence="5" id="KW-0274">FAD</keyword>
<keyword evidence="11" id="KW-1185">Reference proteome</keyword>
<dbReference type="AlphaFoldDB" id="A0A3N4UWG8"/>
<name>A0A3N4UWG8_9RHOB</name>
<dbReference type="GO" id="GO:0016705">
    <property type="term" value="F:oxidoreductase activity, acting on paired donors, with incorporation or reduction of molecular oxygen"/>
    <property type="evidence" value="ECO:0007669"/>
    <property type="project" value="InterPro"/>
</dbReference>
<reference evidence="10 11" key="1">
    <citation type="submission" date="2018-11" db="EMBL/GenBank/DDBJ databases">
        <title>Genomic Encyclopedia of Type Strains, Phase IV (KMG-IV): sequencing the most valuable type-strain genomes for metagenomic binning, comparative biology and taxonomic classification.</title>
        <authorList>
            <person name="Goeker M."/>
        </authorList>
    </citation>
    <scope>NUCLEOTIDE SEQUENCE [LARGE SCALE GENOMIC DNA]</scope>
    <source>
        <strain evidence="10 11">DSM 104731</strain>
    </source>
</reference>
<evidence type="ECO:0000256" key="7">
    <source>
        <dbReference type="ARBA" id="ARBA00023033"/>
    </source>
</evidence>
<evidence type="ECO:0000256" key="5">
    <source>
        <dbReference type="ARBA" id="ARBA00022827"/>
    </source>
</evidence>
<comment type="caution">
    <text evidence="10">The sequence shown here is derived from an EMBL/GenBank/DDBJ whole genome shotgun (WGS) entry which is preliminary data.</text>
</comment>
<dbReference type="PRINTS" id="PR00420">
    <property type="entry name" value="RNGMNOXGNASE"/>
</dbReference>
<dbReference type="PANTHER" id="PTHR43876:SF7">
    <property type="entry name" value="UBIQUINONE BIOSYNTHESIS MONOOXYGENASE COQ6, MITOCHONDRIAL"/>
    <property type="match status" value="1"/>
</dbReference>
<comment type="similarity">
    <text evidence="3">Belongs to the UbiH/COQ6 family.</text>
</comment>
<evidence type="ECO:0000313" key="10">
    <source>
        <dbReference type="EMBL" id="RPE71901.1"/>
    </source>
</evidence>
<dbReference type="RefSeq" id="WP_123792071.1">
    <property type="nucleotide sequence ID" value="NZ_RKQK01000001.1"/>
</dbReference>
<sequence length="408" mass="43874">MSTSSPKAQREQVDILVVGGGIAGLTAAAAFGASGFKTLIVDPQRPVTVSDADNTDLRSTAFLRPARDLFEKIGIWDDLAPYATPLEGLRIVDTLVENGQPQVRSERQFEGRETADAPFGWNFLNWRMREALVQILPKISNTTARFGVGFKSILTRTGSAIVTLTDGSTVNAKLVIAADGRHSAVRDACGIGASITRYGQKSLAFTAFHDAPHGNVSTEIYRDGGPFTMVPLADINGRHASAIVWMNKGPKANALLTLEAKDFNAQMTDRAAGLLGQMELASQRGIFPIVTQVADRLSAQRVAIVAEAAHVLPPIGAQGLNTSLNDIAELLTLCEDAPDRLGDDVMLNTYAQARHRDIKARAKVVDLFNRVVRSDAPLLQSVRLLGLKTVHDIKPLRLGVMRAGLGPL</sequence>
<dbReference type="Pfam" id="PF01494">
    <property type="entry name" value="FAD_binding_3"/>
    <property type="match status" value="1"/>
</dbReference>
<dbReference type="SUPFAM" id="SSF51905">
    <property type="entry name" value="FAD/NAD(P)-binding domain"/>
    <property type="match status" value="1"/>
</dbReference>
<keyword evidence="8" id="KW-0812">Transmembrane</keyword>
<keyword evidence="8" id="KW-1133">Transmembrane helix</keyword>
<dbReference type="InterPro" id="IPR002938">
    <property type="entry name" value="FAD-bd"/>
</dbReference>
<keyword evidence="7" id="KW-0503">Monooxygenase</keyword>
<dbReference type="EMBL" id="RKQK01000001">
    <property type="protein sequence ID" value="RPE71901.1"/>
    <property type="molecule type" value="Genomic_DNA"/>
</dbReference>
<evidence type="ECO:0000256" key="4">
    <source>
        <dbReference type="ARBA" id="ARBA00022630"/>
    </source>
</evidence>
<dbReference type="Gene3D" id="3.50.50.60">
    <property type="entry name" value="FAD/NAD(P)-binding domain"/>
    <property type="match status" value="2"/>
</dbReference>
<keyword evidence="6" id="KW-0560">Oxidoreductase</keyword>
<organism evidence="10 11">
    <name type="scientific">Pacificibacter maritimus</name>
    <dbReference type="NCBI Taxonomy" id="762213"/>
    <lineage>
        <taxon>Bacteria</taxon>
        <taxon>Pseudomonadati</taxon>
        <taxon>Pseudomonadota</taxon>
        <taxon>Alphaproteobacteria</taxon>
        <taxon>Rhodobacterales</taxon>
        <taxon>Roseobacteraceae</taxon>
        <taxon>Pacificibacter</taxon>
    </lineage>
</organism>
<evidence type="ECO:0000256" key="6">
    <source>
        <dbReference type="ARBA" id="ARBA00023002"/>
    </source>
</evidence>
<dbReference type="GO" id="GO:0071949">
    <property type="term" value="F:FAD binding"/>
    <property type="evidence" value="ECO:0007669"/>
    <property type="project" value="InterPro"/>
</dbReference>
<dbReference type="InterPro" id="IPR010971">
    <property type="entry name" value="UbiH/COQ6"/>
</dbReference>
<dbReference type="Proteomes" id="UP000269689">
    <property type="component" value="Unassembled WGS sequence"/>
</dbReference>
<evidence type="ECO:0000313" key="11">
    <source>
        <dbReference type="Proteomes" id="UP000269689"/>
    </source>
</evidence>
<dbReference type="GO" id="GO:0004497">
    <property type="term" value="F:monooxygenase activity"/>
    <property type="evidence" value="ECO:0007669"/>
    <property type="project" value="UniProtKB-KW"/>
</dbReference>
<evidence type="ECO:0000259" key="9">
    <source>
        <dbReference type="Pfam" id="PF01494"/>
    </source>
</evidence>